<dbReference type="Pfam" id="PF00813">
    <property type="entry name" value="FliP"/>
    <property type="match status" value="1"/>
</dbReference>
<keyword evidence="3 7" id="KW-1003">Cell membrane</keyword>
<evidence type="ECO:0000256" key="3">
    <source>
        <dbReference type="ARBA" id="ARBA00022475"/>
    </source>
</evidence>
<dbReference type="RefSeq" id="WP_168053035.1">
    <property type="nucleotide sequence ID" value="NZ_JAAOZT010000002.1"/>
</dbReference>
<comment type="similarity">
    <text evidence="2 7">Belongs to the FliP/MopC/SpaP family.</text>
</comment>
<sequence>MSNDISLIGMLAFATLLPFLVAGGTCYLKFSIVFIMVRNSMGLQQVPSNLVLNAVALMMSVFVMMPVAESIMDYQRANPVNFSNVASVTEFVDNGLDSYRGYLEKYSDPELTSFFEKIHVARLTEKGLLYIQGEDKPSIFSLLPAYALSEIKAAFKIAFYLYLPFVVIDLVISSILLALGMMMMSPVVISVPIKLILFVALDGWSILSQGLIMQYIDLGTVP</sequence>
<dbReference type="Proteomes" id="UP000571084">
    <property type="component" value="Unassembled WGS sequence"/>
</dbReference>
<evidence type="ECO:0000256" key="2">
    <source>
        <dbReference type="ARBA" id="ARBA00006257"/>
    </source>
</evidence>
<evidence type="ECO:0000256" key="1">
    <source>
        <dbReference type="ARBA" id="ARBA00004651"/>
    </source>
</evidence>
<comment type="caution">
    <text evidence="8">The sequence shown here is derived from an EMBL/GenBank/DDBJ whole genome shotgun (WGS) entry which is preliminary data.</text>
</comment>
<keyword evidence="9" id="KW-1185">Reference proteome</keyword>
<feature type="transmembrane region" description="Helical" evidence="7">
    <location>
        <begin position="7"/>
        <end position="30"/>
    </location>
</feature>
<dbReference type="NCBIfam" id="TIGR01102">
    <property type="entry name" value="yscR"/>
    <property type="match status" value="1"/>
</dbReference>
<gene>
    <name evidence="8" type="ORF">HNR39_000627</name>
</gene>
<dbReference type="NCBIfam" id="NF009438">
    <property type="entry name" value="PRK12797.1"/>
    <property type="match status" value="1"/>
</dbReference>
<evidence type="ECO:0000313" key="9">
    <source>
        <dbReference type="Proteomes" id="UP000571084"/>
    </source>
</evidence>
<evidence type="ECO:0000256" key="4">
    <source>
        <dbReference type="ARBA" id="ARBA00022692"/>
    </source>
</evidence>
<evidence type="ECO:0000256" key="5">
    <source>
        <dbReference type="ARBA" id="ARBA00022989"/>
    </source>
</evidence>
<dbReference type="PROSITE" id="PS01061">
    <property type="entry name" value="FLIP_2"/>
    <property type="match status" value="1"/>
</dbReference>
<organism evidence="8 9">
    <name type="scientific">Glaciimonas immobilis</name>
    <dbReference type="NCBI Taxonomy" id="728004"/>
    <lineage>
        <taxon>Bacteria</taxon>
        <taxon>Pseudomonadati</taxon>
        <taxon>Pseudomonadota</taxon>
        <taxon>Betaproteobacteria</taxon>
        <taxon>Burkholderiales</taxon>
        <taxon>Oxalobacteraceae</taxon>
        <taxon>Glaciimonas</taxon>
    </lineage>
</organism>
<dbReference type="PANTHER" id="PTHR30587">
    <property type="entry name" value="FLAGELLAR BIOSYNTHETIC PROTEIN FLIP"/>
    <property type="match status" value="1"/>
</dbReference>
<dbReference type="EMBL" id="JACHHQ010000001">
    <property type="protein sequence ID" value="MBB5198817.1"/>
    <property type="molecule type" value="Genomic_DNA"/>
</dbReference>
<dbReference type="InterPro" id="IPR005838">
    <property type="entry name" value="T3SS_IM_P"/>
</dbReference>
<dbReference type="GO" id="GO:0009306">
    <property type="term" value="P:protein secretion"/>
    <property type="evidence" value="ECO:0007669"/>
    <property type="project" value="UniProtKB-UniRule"/>
</dbReference>
<proteinExistence type="inferred from homology"/>
<protein>
    <submittedName>
        <fullName evidence="8">Type III secretion protein R</fullName>
    </submittedName>
</protein>
<keyword evidence="5 7" id="KW-1133">Transmembrane helix</keyword>
<keyword evidence="4 7" id="KW-0812">Transmembrane</keyword>
<dbReference type="GO" id="GO:0005886">
    <property type="term" value="C:plasma membrane"/>
    <property type="evidence" value="ECO:0007669"/>
    <property type="project" value="UniProtKB-SubCell"/>
</dbReference>
<dbReference type="InterPro" id="IPR005773">
    <property type="entry name" value="T3SS_YscR-like"/>
</dbReference>
<feature type="transmembrane region" description="Helical" evidence="7">
    <location>
        <begin position="50"/>
        <end position="68"/>
    </location>
</feature>
<dbReference type="NCBIfam" id="NF009437">
    <property type="entry name" value="PRK12796.1"/>
    <property type="match status" value="1"/>
</dbReference>
<feature type="transmembrane region" description="Helical" evidence="7">
    <location>
        <begin position="187"/>
        <end position="207"/>
    </location>
</feature>
<name>A0A840RKQ4_9BURK</name>
<comment type="subcellular location">
    <subcellularLocation>
        <location evidence="1">Cell membrane</location>
        <topology evidence="1">Multi-pass membrane protein</topology>
    </subcellularLocation>
</comment>
<evidence type="ECO:0000256" key="6">
    <source>
        <dbReference type="ARBA" id="ARBA00023136"/>
    </source>
</evidence>
<evidence type="ECO:0000313" key="8">
    <source>
        <dbReference type="EMBL" id="MBB5198817.1"/>
    </source>
</evidence>
<dbReference type="PANTHER" id="PTHR30587:SF2">
    <property type="entry name" value="SURFACE PRESENTATION OF ANTIGENS PROTEIN SPAP"/>
    <property type="match status" value="1"/>
</dbReference>
<keyword evidence="6 7" id="KW-0472">Membrane</keyword>
<feature type="transmembrane region" description="Helical" evidence="7">
    <location>
        <begin position="159"/>
        <end position="181"/>
    </location>
</feature>
<dbReference type="AlphaFoldDB" id="A0A840RKQ4"/>
<reference evidence="8 9" key="1">
    <citation type="submission" date="2020-08" db="EMBL/GenBank/DDBJ databases">
        <title>Genomic Encyclopedia of Type Strains, Phase IV (KMG-IV): sequencing the most valuable type-strain genomes for metagenomic binning, comparative biology and taxonomic classification.</title>
        <authorList>
            <person name="Goeker M."/>
        </authorList>
    </citation>
    <scope>NUCLEOTIDE SEQUENCE [LARGE SCALE GENOMIC DNA]</scope>
    <source>
        <strain evidence="8 9">DSM 23240</strain>
    </source>
</reference>
<evidence type="ECO:0000256" key="7">
    <source>
        <dbReference type="RuleBase" id="RU362070"/>
    </source>
</evidence>
<dbReference type="PRINTS" id="PR01302">
    <property type="entry name" value="TYPE3IMPPROT"/>
</dbReference>
<accession>A0A840RKQ4</accession>